<name>A0A1V0GYI2_9RHOB</name>
<dbReference type="AlphaFoldDB" id="A0A1V0GYI2"/>
<keyword evidence="3" id="KW-1185">Reference proteome</keyword>
<sequence length="146" mass="15593">MGRGLMFLDASVVAAVLLQEEDGPAFLKAMEAARGTLRYSPIVRLEATLALVRKRVERRGKGPATAEDFAAATDLVDELLKALEAKEMHITGSMGAEAIQALSVYGKVVGHPAQLNMGDALSYACAKAFHVPLLYKGDDFSKTDLA</sequence>
<dbReference type="EMBL" id="CP020444">
    <property type="protein sequence ID" value="ARC38850.1"/>
    <property type="molecule type" value="Genomic_DNA"/>
</dbReference>
<gene>
    <name evidence="2" type="ORF">A6J80_21345</name>
</gene>
<dbReference type="CDD" id="cd09871">
    <property type="entry name" value="PIN_MtVapC28-VapC30-like"/>
    <property type="match status" value="1"/>
</dbReference>
<keyword evidence="2" id="KW-0614">Plasmid</keyword>
<dbReference type="InterPro" id="IPR002716">
    <property type="entry name" value="PIN_dom"/>
</dbReference>
<evidence type="ECO:0000313" key="2">
    <source>
        <dbReference type="EMBL" id="ARC38850.1"/>
    </source>
</evidence>
<evidence type="ECO:0000313" key="3">
    <source>
        <dbReference type="Proteomes" id="UP000191257"/>
    </source>
</evidence>
<organism evidence="2 3">
    <name type="scientific">Paracoccus yeei</name>
    <dbReference type="NCBI Taxonomy" id="147645"/>
    <lineage>
        <taxon>Bacteria</taxon>
        <taxon>Pseudomonadati</taxon>
        <taxon>Pseudomonadota</taxon>
        <taxon>Alphaproteobacteria</taxon>
        <taxon>Rhodobacterales</taxon>
        <taxon>Paracoccaceae</taxon>
        <taxon>Paracoccus</taxon>
    </lineage>
</organism>
<accession>A0A1V0GYI2</accession>
<dbReference type="KEGG" id="pye:A6J80_21345"/>
<dbReference type="Pfam" id="PF01850">
    <property type="entry name" value="PIN"/>
    <property type="match status" value="1"/>
</dbReference>
<protein>
    <submittedName>
        <fullName evidence="2">PIN domain-containing protein</fullName>
    </submittedName>
</protein>
<dbReference type="Proteomes" id="UP000191257">
    <property type="component" value="Plasmid unnamed4"/>
</dbReference>
<dbReference type="InterPro" id="IPR029060">
    <property type="entry name" value="PIN-like_dom_sf"/>
</dbReference>
<reference evidence="2" key="1">
    <citation type="submission" date="2017-12" db="EMBL/GenBank/DDBJ databases">
        <title>FDA dAtabase for Regulatory Grade micrObial Sequences (FDA-ARGOS): Supporting development and validation of Infectious Disease Dx tests.</title>
        <authorList>
            <person name="Campos J."/>
            <person name="Goldberg B."/>
            <person name="Tallon L."/>
            <person name="Sadzewicz L."/>
            <person name="Sengamalay N."/>
            <person name="Ott S."/>
            <person name="Godinez A."/>
            <person name="Nagaraj S."/>
            <person name="Vyas G."/>
            <person name="Aluvathingal J."/>
            <person name="Nadendla S."/>
            <person name="Geyer C."/>
            <person name="Nandy P."/>
            <person name="Hobson J."/>
            <person name="Sichtig H."/>
        </authorList>
    </citation>
    <scope>NUCLEOTIDE SEQUENCE</scope>
    <source>
        <strain evidence="2">FDAARGOS_252</strain>
        <plasmid evidence="2">unnamed4</plasmid>
    </source>
</reference>
<evidence type="ECO:0000259" key="1">
    <source>
        <dbReference type="Pfam" id="PF01850"/>
    </source>
</evidence>
<proteinExistence type="predicted"/>
<dbReference type="Gene3D" id="3.40.50.1010">
    <property type="entry name" value="5'-nuclease"/>
    <property type="match status" value="1"/>
</dbReference>
<dbReference type="SUPFAM" id="SSF88723">
    <property type="entry name" value="PIN domain-like"/>
    <property type="match status" value="1"/>
</dbReference>
<feature type="domain" description="PIN" evidence="1">
    <location>
        <begin position="6"/>
        <end position="144"/>
    </location>
</feature>
<geneLocation type="plasmid" evidence="2 3">
    <name>unnamed4</name>
</geneLocation>